<protein>
    <submittedName>
        <fullName evidence="1">Uncharacterized protein</fullName>
    </submittedName>
</protein>
<proteinExistence type="predicted"/>
<evidence type="ECO:0000313" key="2">
    <source>
        <dbReference type="Proteomes" id="UP001501637"/>
    </source>
</evidence>
<comment type="caution">
    <text evidence="1">The sequence shown here is derived from an EMBL/GenBank/DDBJ whole genome shotgun (WGS) entry which is preliminary data.</text>
</comment>
<sequence>MKVNGGRGHPYVRNSRHEGSRASTVLTRACGFTVDVAPVLVFVSPASVVVASSLGDVKVIKDREISAFRRQKGVLTPEAIESVYAVARDRRTWLSS</sequence>
<name>A0ABP6M7A1_9ACTN</name>
<accession>A0ABP6M7A1</accession>
<reference evidence="2" key="1">
    <citation type="journal article" date="2019" name="Int. J. Syst. Evol. Microbiol.">
        <title>The Global Catalogue of Microorganisms (GCM) 10K type strain sequencing project: providing services to taxonomists for standard genome sequencing and annotation.</title>
        <authorList>
            <consortium name="The Broad Institute Genomics Platform"/>
            <consortium name="The Broad Institute Genome Sequencing Center for Infectious Disease"/>
            <person name="Wu L."/>
            <person name="Ma J."/>
        </authorList>
    </citation>
    <scope>NUCLEOTIDE SEQUENCE [LARGE SCALE GENOMIC DNA]</scope>
    <source>
        <strain evidence="2">JCM 9092</strain>
    </source>
</reference>
<gene>
    <name evidence="1" type="ORF">GCM10010449_00120</name>
</gene>
<evidence type="ECO:0000313" key="1">
    <source>
        <dbReference type="EMBL" id="GAA3079954.1"/>
    </source>
</evidence>
<dbReference type="EMBL" id="BAAAUG010000002">
    <property type="protein sequence ID" value="GAA3079954.1"/>
    <property type="molecule type" value="Genomic_DNA"/>
</dbReference>
<dbReference type="Proteomes" id="UP001501637">
    <property type="component" value="Unassembled WGS sequence"/>
</dbReference>
<keyword evidence="2" id="KW-1185">Reference proteome</keyword>
<organism evidence="1 2">
    <name type="scientific">Streptomyces rectiviolaceus</name>
    <dbReference type="NCBI Taxonomy" id="332591"/>
    <lineage>
        <taxon>Bacteria</taxon>
        <taxon>Bacillati</taxon>
        <taxon>Actinomycetota</taxon>
        <taxon>Actinomycetes</taxon>
        <taxon>Kitasatosporales</taxon>
        <taxon>Streptomycetaceae</taxon>
        <taxon>Streptomyces</taxon>
    </lineage>
</organism>